<proteinExistence type="predicted"/>
<feature type="non-terminal residue" evidence="1">
    <location>
        <position position="117"/>
    </location>
</feature>
<protein>
    <submittedName>
        <fullName evidence="1">Uncharacterized protein</fullName>
    </submittedName>
</protein>
<feature type="non-terminal residue" evidence="1">
    <location>
        <position position="1"/>
    </location>
</feature>
<evidence type="ECO:0000313" key="1">
    <source>
        <dbReference type="EMBL" id="GFH13127.1"/>
    </source>
</evidence>
<comment type="caution">
    <text evidence="1">The sequence shown here is derived from an EMBL/GenBank/DDBJ whole genome shotgun (WGS) entry which is preliminary data.</text>
</comment>
<organism evidence="1 2">
    <name type="scientific">Haematococcus lacustris</name>
    <name type="common">Green alga</name>
    <name type="synonym">Haematococcus pluvialis</name>
    <dbReference type="NCBI Taxonomy" id="44745"/>
    <lineage>
        <taxon>Eukaryota</taxon>
        <taxon>Viridiplantae</taxon>
        <taxon>Chlorophyta</taxon>
        <taxon>core chlorophytes</taxon>
        <taxon>Chlorophyceae</taxon>
        <taxon>CS clade</taxon>
        <taxon>Chlamydomonadales</taxon>
        <taxon>Haematococcaceae</taxon>
        <taxon>Haematococcus</taxon>
    </lineage>
</organism>
<evidence type="ECO:0000313" key="2">
    <source>
        <dbReference type="Proteomes" id="UP000485058"/>
    </source>
</evidence>
<name>A0A699YSC5_HAELA</name>
<accession>A0A699YSC5</accession>
<dbReference type="EMBL" id="BLLF01000578">
    <property type="protein sequence ID" value="GFH13127.1"/>
    <property type="molecule type" value="Genomic_DNA"/>
</dbReference>
<dbReference type="AlphaFoldDB" id="A0A699YSC5"/>
<sequence length="117" mass="12306">MESVVRPLMGWAIVVQGWLLDQAVALIPRVISVFRAEDGHAASRKAAAVSSRPLFGPAPAPLAAYFAESDPGSSRVSAGTAAAPGPCYTQDPNILAQMRRITAEVAKGMVEEEDVSE</sequence>
<gene>
    <name evidence="1" type="ORF">HaLaN_08950</name>
</gene>
<reference evidence="1 2" key="1">
    <citation type="submission" date="2020-02" db="EMBL/GenBank/DDBJ databases">
        <title>Draft genome sequence of Haematococcus lacustris strain NIES-144.</title>
        <authorList>
            <person name="Morimoto D."/>
            <person name="Nakagawa S."/>
            <person name="Yoshida T."/>
            <person name="Sawayama S."/>
        </authorList>
    </citation>
    <scope>NUCLEOTIDE SEQUENCE [LARGE SCALE GENOMIC DNA]</scope>
    <source>
        <strain evidence="1 2">NIES-144</strain>
    </source>
</reference>
<dbReference type="Proteomes" id="UP000485058">
    <property type="component" value="Unassembled WGS sequence"/>
</dbReference>
<keyword evidence="2" id="KW-1185">Reference proteome</keyword>